<dbReference type="EMBL" id="CM051401">
    <property type="protein sequence ID" value="KAJ4712176.1"/>
    <property type="molecule type" value="Genomic_DNA"/>
</dbReference>
<evidence type="ECO:0000313" key="1">
    <source>
        <dbReference type="EMBL" id="KAJ4712176.1"/>
    </source>
</evidence>
<keyword evidence="2" id="KW-1185">Reference proteome</keyword>
<gene>
    <name evidence="1" type="ORF">OWV82_014466</name>
</gene>
<protein>
    <submittedName>
        <fullName evidence="1">Cysteine/Histidine-rich C1 domain family protein</fullName>
    </submittedName>
</protein>
<organism evidence="1 2">
    <name type="scientific">Melia azedarach</name>
    <name type="common">Chinaberry tree</name>
    <dbReference type="NCBI Taxonomy" id="155640"/>
    <lineage>
        <taxon>Eukaryota</taxon>
        <taxon>Viridiplantae</taxon>
        <taxon>Streptophyta</taxon>
        <taxon>Embryophyta</taxon>
        <taxon>Tracheophyta</taxon>
        <taxon>Spermatophyta</taxon>
        <taxon>Magnoliopsida</taxon>
        <taxon>eudicotyledons</taxon>
        <taxon>Gunneridae</taxon>
        <taxon>Pentapetalae</taxon>
        <taxon>rosids</taxon>
        <taxon>malvids</taxon>
        <taxon>Sapindales</taxon>
        <taxon>Meliaceae</taxon>
        <taxon>Melia</taxon>
    </lineage>
</organism>
<comment type="caution">
    <text evidence="1">The sequence shown here is derived from an EMBL/GenBank/DDBJ whole genome shotgun (WGS) entry which is preliminary data.</text>
</comment>
<accession>A0ACC1XKW7</accession>
<proteinExistence type="predicted"/>
<reference evidence="1 2" key="1">
    <citation type="journal article" date="2023" name="Science">
        <title>Complex scaffold remodeling in plant triterpene biosynthesis.</title>
        <authorList>
            <person name="De La Pena R."/>
            <person name="Hodgson H."/>
            <person name="Liu J.C."/>
            <person name="Stephenson M.J."/>
            <person name="Martin A.C."/>
            <person name="Owen C."/>
            <person name="Harkess A."/>
            <person name="Leebens-Mack J."/>
            <person name="Jimenez L.E."/>
            <person name="Osbourn A."/>
            <person name="Sattely E.S."/>
        </authorList>
    </citation>
    <scope>NUCLEOTIDE SEQUENCE [LARGE SCALE GENOMIC DNA]</scope>
    <source>
        <strain evidence="2">cv. JPN11</strain>
        <tissue evidence="1">Leaf</tissue>
    </source>
</reference>
<evidence type="ECO:0000313" key="2">
    <source>
        <dbReference type="Proteomes" id="UP001164539"/>
    </source>
</evidence>
<sequence length="466" mass="53685">MNGDFICCACDKHIKADLAYGCDPWKFYIHKICAELPREKRHSFHRHPLTLPEPYYRTHRECNACHRHCYGFTYSCQDCNFNLDLDCSLLHPSVKFENHEHVLTFFKMLHGTPECKHCKFTPPDVSYFRCVKCNFNVHFLCSPLPQTIKDDSHQHSVILKDNFVDLVDQCYDDVYYCDVCEIKRDARECVYYCEECCFVVDIDCVISEKRLNLQRYRGILHRRGKEDNGEHSTGYAEGTGEEFKEINQAGDEANVIFSDILSGLNEEMLQSVTREFSQGTLQLEELDAKDVEDELVNLGAYTIIPEFAPILKNLLHKYGDIGKSCTLTPSLKMTTLVTGCATLHSMSKTKVMRMDNDSILKWWCLLKLVHRTGFKIDFVLNHLKRIVLARFVTSTELSRSSPLYKIHGEIARLSYQIDDRMENIEKVRKLAQDLVSGHGSKQSKLEAQRSNAALELTRMTGAFGLL</sequence>
<name>A0ACC1XKW7_MELAZ</name>
<dbReference type="Proteomes" id="UP001164539">
    <property type="component" value="Chromosome 8"/>
</dbReference>